<dbReference type="InterPro" id="IPR042099">
    <property type="entry name" value="ANL_N_sf"/>
</dbReference>
<dbReference type="Gene3D" id="3.30.300.30">
    <property type="match status" value="1"/>
</dbReference>
<dbReference type="Gene3D" id="3.40.50.12780">
    <property type="entry name" value="N-terminal domain of ligase-like"/>
    <property type="match status" value="1"/>
</dbReference>
<dbReference type="InterPro" id="IPR000873">
    <property type="entry name" value="AMP-dep_synth/lig_dom"/>
</dbReference>
<dbReference type="SUPFAM" id="SSF56801">
    <property type="entry name" value="Acetyl-CoA synthetase-like"/>
    <property type="match status" value="1"/>
</dbReference>
<dbReference type="InterPro" id="IPR050237">
    <property type="entry name" value="ATP-dep_AMP-bd_enzyme"/>
</dbReference>
<organism evidence="4 5">
    <name type="scientific">Actinocrispum wychmicini</name>
    <dbReference type="NCBI Taxonomy" id="1213861"/>
    <lineage>
        <taxon>Bacteria</taxon>
        <taxon>Bacillati</taxon>
        <taxon>Actinomycetota</taxon>
        <taxon>Actinomycetes</taxon>
        <taxon>Pseudonocardiales</taxon>
        <taxon>Pseudonocardiaceae</taxon>
        <taxon>Actinocrispum</taxon>
    </lineage>
</organism>
<feature type="compositionally biased region" description="Basic and acidic residues" evidence="1">
    <location>
        <begin position="484"/>
        <end position="496"/>
    </location>
</feature>
<feature type="domain" description="AMP-dependent synthetase/ligase" evidence="2">
    <location>
        <begin position="7"/>
        <end position="352"/>
    </location>
</feature>
<dbReference type="InterPro" id="IPR020845">
    <property type="entry name" value="AMP-binding_CS"/>
</dbReference>
<comment type="caution">
    <text evidence="4">The sequence shown here is derived from an EMBL/GenBank/DDBJ whole genome shotgun (WGS) entry which is preliminary data.</text>
</comment>
<gene>
    <name evidence="4" type="ORF">EV192_117108</name>
</gene>
<dbReference type="OrthoDB" id="2579187at2"/>
<protein>
    <submittedName>
        <fullName evidence="4">Crotonobetaine/carnitine-CoA ligase</fullName>
    </submittedName>
</protein>
<evidence type="ECO:0000313" key="5">
    <source>
        <dbReference type="Proteomes" id="UP000295680"/>
    </source>
</evidence>
<dbReference type="PROSITE" id="PS00455">
    <property type="entry name" value="AMP_BINDING"/>
    <property type="match status" value="1"/>
</dbReference>
<evidence type="ECO:0000313" key="4">
    <source>
        <dbReference type="EMBL" id="TCO47368.1"/>
    </source>
</evidence>
<dbReference type="RefSeq" id="WP_132125661.1">
    <property type="nucleotide sequence ID" value="NZ_SLWS01000017.1"/>
</dbReference>
<dbReference type="PANTHER" id="PTHR43767:SF1">
    <property type="entry name" value="NONRIBOSOMAL PEPTIDE SYNTHASE PES1 (EUROFUNG)-RELATED"/>
    <property type="match status" value="1"/>
</dbReference>
<dbReference type="GO" id="GO:0016878">
    <property type="term" value="F:acid-thiol ligase activity"/>
    <property type="evidence" value="ECO:0007669"/>
    <property type="project" value="UniProtKB-ARBA"/>
</dbReference>
<dbReference type="Proteomes" id="UP000295680">
    <property type="component" value="Unassembled WGS sequence"/>
</dbReference>
<dbReference type="InterPro" id="IPR045851">
    <property type="entry name" value="AMP-bd_C_sf"/>
</dbReference>
<sequence>MSLGRLLREQAEVAGDRPLFRFDGTTTTVAEVESRTNRLANVLRAHGIARGDRVAVMLPNGVGFPVAWLAIAKLGAVMVPVNVGYRSADLAHVIKDSGATLALTGAHDTAIALRDSGIVQVGALDPADAGSLALPGTFDAGAELAAADDGFDLVDGDLVNLQYTSGTTGFPKGCMLTHDYWLGLAEHARDWIGARENDVDLTAQPFSYMDPQWNTVLCLKAGIPLVILPRFSASTFWRSVRDEGVTFFYLLGTMPVYLLRQPPDPLDWDHRVRIVMCSGIVPDLHRTLEDRWGVPWREAYGSTETGFDLAVPIDDDTCVGSGAVGSPVEGKRAKLVDGELAISGAPMMQGYWNAPEATASKVRDGWLYTGDLARQDDRGYFHLVGRSKDMVRRSGENIAAAEVEAVLAQHPDVHAAAVVPVPDELRGEEVKAFVQLARPVPAKDLIAFVRERLAPFKVPRFVQYVDSFPMTPSERIAKHMLPTGRDDEYDGTKDTP</sequence>
<dbReference type="Pfam" id="PF00501">
    <property type="entry name" value="AMP-binding"/>
    <property type="match status" value="1"/>
</dbReference>
<feature type="domain" description="AMP-binding enzyme C-terminal" evidence="3">
    <location>
        <begin position="402"/>
        <end position="473"/>
    </location>
</feature>
<dbReference type="EMBL" id="SLWS01000017">
    <property type="protein sequence ID" value="TCO47368.1"/>
    <property type="molecule type" value="Genomic_DNA"/>
</dbReference>
<keyword evidence="4" id="KW-0436">Ligase</keyword>
<dbReference type="InterPro" id="IPR025110">
    <property type="entry name" value="AMP-bd_C"/>
</dbReference>
<dbReference type="PANTHER" id="PTHR43767">
    <property type="entry name" value="LONG-CHAIN-FATTY-ACID--COA LIGASE"/>
    <property type="match status" value="1"/>
</dbReference>
<accession>A0A4R2ITA0</accession>
<dbReference type="Pfam" id="PF13193">
    <property type="entry name" value="AMP-binding_C"/>
    <property type="match status" value="1"/>
</dbReference>
<evidence type="ECO:0000256" key="1">
    <source>
        <dbReference type="SAM" id="MobiDB-lite"/>
    </source>
</evidence>
<feature type="region of interest" description="Disordered" evidence="1">
    <location>
        <begin position="476"/>
        <end position="496"/>
    </location>
</feature>
<evidence type="ECO:0000259" key="2">
    <source>
        <dbReference type="Pfam" id="PF00501"/>
    </source>
</evidence>
<reference evidence="4 5" key="1">
    <citation type="submission" date="2019-03" db="EMBL/GenBank/DDBJ databases">
        <title>Genomic Encyclopedia of Type Strains, Phase IV (KMG-IV): sequencing the most valuable type-strain genomes for metagenomic binning, comparative biology and taxonomic classification.</title>
        <authorList>
            <person name="Goeker M."/>
        </authorList>
    </citation>
    <scope>NUCLEOTIDE SEQUENCE [LARGE SCALE GENOMIC DNA]</scope>
    <source>
        <strain evidence="4 5">DSM 45934</strain>
    </source>
</reference>
<proteinExistence type="predicted"/>
<keyword evidence="5" id="KW-1185">Reference proteome</keyword>
<dbReference type="AlphaFoldDB" id="A0A4R2ITA0"/>
<name>A0A4R2ITA0_9PSEU</name>
<evidence type="ECO:0000259" key="3">
    <source>
        <dbReference type="Pfam" id="PF13193"/>
    </source>
</evidence>